<comment type="function">
    <text evidence="1">Lipid phosphatase which dephosphorylates phosphatidylglycerophosphate (PGP) to phosphatidylglycerol (PG).</text>
</comment>
<organism evidence="4 5">
    <name type="scientific">Catenovulum adriaticum</name>
    <dbReference type="NCBI Taxonomy" id="2984846"/>
    <lineage>
        <taxon>Bacteria</taxon>
        <taxon>Pseudomonadati</taxon>
        <taxon>Pseudomonadota</taxon>
        <taxon>Gammaproteobacteria</taxon>
        <taxon>Alteromonadales</taxon>
        <taxon>Alteromonadaceae</taxon>
        <taxon>Catenovulum</taxon>
    </lineage>
</organism>
<name>A0ABY7AP86_9ALTE</name>
<sequence length="172" mass="19304">MSKFSIRPEFKTINCLHPVHILAFGFGSGLAPKAPGTFGTLAAIPLFLILSLFSTPVYFAVTLFFMLIGPWICGYAARSLNVHDHPGIVWDEIVGLLIALFLFPPTWLNIVLGFALFRLFDILKPWPISWFDKNMHGGFGIMIDDVIAGFMAWFSLYLINHYLINLNLIALT</sequence>
<evidence type="ECO:0000313" key="5">
    <source>
        <dbReference type="Proteomes" id="UP001163726"/>
    </source>
</evidence>
<keyword evidence="1" id="KW-1208">Phospholipid metabolism</keyword>
<evidence type="ECO:0000256" key="2">
    <source>
        <dbReference type="SAM" id="Phobius"/>
    </source>
</evidence>
<gene>
    <name evidence="4" type="ORF">OLW01_06140</name>
</gene>
<dbReference type="CDD" id="cd06971">
    <property type="entry name" value="PgpA"/>
    <property type="match status" value="1"/>
</dbReference>
<comment type="pathway">
    <text evidence="1">Phospholipid metabolism; phosphatidylglycerol biosynthesis; phosphatidylglycerol from CDP-diacylglycerol: step 2/2.</text>
</comment>
<keyword evidence="1" id="KW-0378">Hydrolase</keyword>
<evidence type="ECO:0000256" key="1">
    <source>
        <dbReference type="PIRNR" id="PIRNR006162"/>
    </source>
</evidence>
<dbReference type="PIRSF" id="PIRSF006162">
    <property type="entry name" value="PgpA"/>
    <property type="match status" value="1"/>
</dbReference>
<evidence type="ECO:0000259" key="3">
    <source>
        <dbReference type="Pfam" id="PF04608"/>
    </source>
</evidence>
<dbReference type="EC" id="3.1.3.27" evidence="1"/>
<comment type="cofactor">
    <cofactor evidence="1">
        <name>Mg(2+)</name>
        <dbReference type="ChEBI" id="CHEBI:18420"/>
    </cofactor>
</comment>
<dbReference type="Pfam" id="PF04608">
    <property type="entry name" value="PgpA"/>
    <property type="match status" value="1"/>
</dbReference>
<keyword evidence="1 2" id="KW-0472">Membrane</keyword>
<dbReference type="InterPro" id="IPR036681">
    <property type="entry name" value="PgpA-like_sf"/>
</dbReference>
<keyword evidence="1" id="KW-0443">Lipid metabolism</keyword>
<evidence type="ECO:0000313" key="4">
    <source>
        <dbReference type="EMBL" id="WAJ71375.1"/>
    </source>
</evidence>
<feature type="transmembrane region" description="Helical" evidence="2">
    <location>
        <begin position="93"/>
        <end position="117"/>
    </location>
</feature>
<keyword evidence="1" id="KW-1003">Cell membrane</keyword>
<dbReference type="InterPro" id="IPR007686">
    <property type="entry name" value="YutG/PgpA"/>
</dbReference>
<feature type="domain" description="YutG/PgpA" evidence="3">
    <location>
        <begin position="22"/>
        <end position="159"/>
    </location>
</feature>
<reference evidence="4" key="1">
    <citation type="submission" date="2022-10" db="EMBL/GenBank/DDBJ databases">
        <title>Catenovulum adriacola sp. nov. isolated in the Harbour of Susak.</title>
        <authorList>
            <person name="Schoch T."/>
            <person name="Reich S.J."/>
            <person name="Stoeferle S."/>
            <person name="Flaiz M."/>
            <person name="Kazda M."/>
            <person name="Riedel C.U."/>
            <person name="Duerre P."/>
        </authorList>
    </citation>
    <scope>NUCLEOTIDE SEQUENCE</scope>
    <source>
        <strain evidence="4">TS8</strain>
    </source>
</reference>
<feature type="transmembrane region" description="Helical" evidence="2">
    <location>
        <begin position="12"/>
        <end position="31"/>
    </location>
</feature>
<feature type="transmembrane region" description="Helical" evidence="2">
    <location>
        <begin position="43"/>
        <end position="72"/>
    </location>
</feature>
<dbReference type="PANTHER" id="PTHR36305:SF1">
    <property type="entry name" value="PHOSPHATIDYLGLYCEROPHOSPHATASE A"/>
    <property type="match status" value="1"/>
</dbReference>
<keyword evidence="1" id="KW-0479">Metal-binding</keyword>
<feature type="transmembrane region" description="Helical" evidence="2">
    <location>
        <begin position="137"/>
        <end position="159"/>
    </location>
</feature>
<comment type="subcellular location">
    <subcellularLocation>
        <location evidence="1">Cell inner membrane</location>
        <topology evidence="1">Multi-pass membrane protein</topology>
    </subcellularLocation>
</comment>
<keyword evidence="1" id="KW-0997">Cell inner membrane</keyword>
<keyword evidence="1 2" id="KW-0812">Transmembrane</keyword>
<dbReference type="SUPFAM" id="SSF101307">
    <property type="entry name" value="YutG-like"/>
    <property type="match status" value="1"/>
</dbReference>
<keyword evidence="1" id="KW-0460">Magnesium</keyword>
<dbReference type="PANTHER" id="PTHR36305">
    <property type="entry name" value="PHOSPHATIDYLGLYCEROPHOSPHATASE A"/>
    <property type="match status" value="1"/>
</dbReference>
<protein>
    <recommendedName>
        <fullName evidence="1">Phosphatidylglycerophosphatase A</fullName>
        <ecNumber evidence="1">3.1.3.27</ecNumber>
    </recommendedName>
    <alternativeName>
        <fullName evidence="1">Phosphatidylglycerolphosphate phosphatase A</fullName>
    </alternativeName>
</protein>
<keyword evidence="1" id="KW-0595">Phospholipid degradation</keyword>
<keyword evidence="2" id="KW-1133">Transmembrane helix</keyword>
<comment type="catalytic activity">
    <reaction evidence="1">
        <text>a 1,2-diacyl-sn-glycero-3-phospho-(1'-sn-glycero-3'-phosphate) + H2O = a 1,2-diacyl-sn-glycero-3-phospho-(1'-sn-glycerol) + phosphate</text>
        <dbReference type="Rhea" id="RHEA:33751"/>
        <dbReference type="ChEBI" id="CHEBI:15377"/>
        <dbReference type="ChEBI" id="CHEBI:43474"/>
        <dbReference type="ChEBI" id="CHEBI:60110"/>
        <dbReference type="ChEBI" id="CHEBI:64716"/>
        <dbReference type="EC" id="3.1.3.27"/>
    </reaction>
</comment>
<dbReference type="InterPro" id="IPR026037">
    <property type="entry name" value="PgpA"/>
</dbReference>
<dbReference type="Proteomes" id="UP001163726">
    <property type="component" value="Chromosome"/>
</dbReference>
<proteinExistence type="predicted"/>
<dbReference type="EMBL" id="CP109965">
    <property type="protein sequence ID" value="WAJ71375.1"/>
    <property type="molecule type" value="Genomic_DNA"/>
</dbReference>
<keyword evidence="5" id="KW-1185">Reference proteome</keyword>
<keyword evidence="1" id="KW-0442">Lipid degradation</keyword>
<accession>A0ABY7AP86</accession>